<dbReference type="Proteomes" id="UP000295129">
    <property type="component" value="Unassembled WGS sequence"/>
</dbReference>
<evidence type="ECO:0000259" key="7">
    <source>
        <dbReference type="SMART" id="SM00965"/>
    </source>
</evidence>
<keyword evidence="4" id="KW-1133">Transmembrane helix</keyword>
<name>A0A4V3BNS7_9RHOO</name>
<dbReference type="AlphaFoldDB" id="A0A4V3BNS7"/>
<gene>
    <name evidence="8" type="ORF">C7389_10374</name>
</gene>
<dbReference type="GO" id="GO:0019867">
    <property type="term" value="C:outer membrane"/>
    <property type="evidence" value="ECO:0007669"/>
    <property type="project" value="InterPro"/>
</dbReference>
<feature type="domain" description="Secretin/TonB short N-terminal" evidence="7">
    <location>
        <begin position="46"/>
        <end position="94"/>
    </location>
</feature>
<comment type="caution">
    <text evidence="8">The sequence shown here is derived from an EMBL/GenBank/DDBJ whole genome shotgun (WGS) entry which is preliminary data.</text>
</comment>
<dbReference type="InterPro" id="IPR011662">
    <property type="entry name" value="Secretin/TonB_short_N"/>
</dbReference>
<proteinExistence type="predicted"/>
<keyword evidence="6" id="KW-0998">Cell outer membrane</keyword>
<comment type="subcellular location">
    <subcellularLocation>
        <location evidence="1">Membrane</location>
        <topology evidence="1">Single-pass membrane protein</topology>
    </subcellularLocation>
</comment>
<evidence type="ECO:0000256" key="4">
    <source>
        <dbReference type="ARBA" id="ARBA00022989"/>
    </source>
</evidence>
<protein>
    <submittedName>
        <fullName evidence="8">TonB family protein</fullName>
    </submittedName>
</protein>
<dbReference type="EMBL" id="SNVV01000003">
    <property type="protein sequence ID" value="TDN55742.1"/>
    <property type="molecule type" value="Genomic_DNA"/>
</dbReference>
<keyword evidence="5" id="KW-0472">Membrane</keyword>
<dbReference type="InterPro" id="IPR006260">
    <property type="entry name" value="TonB/TolA_C"/>
</dbReference>
<evidence type="ECO:0000256" key="1">
    <source>
        <dbReference type="ARBA" id="ARBA00004167"/>
    </source>
</evidence>
<evidence type="ECO:0000256" key="6">
    <source>
        <dbReference type="ARBA" id="ARBA00023237"/>
    </source>
</evidence>
<keyword evidence="3" id="KW-0812">Transmembrane</keyword>
<accession>A0A4V3BNS7</accession>
<dbReference type="NCBIfam" id="TIGR01352">
    <property type="entry name" value="tonB_Cterm"/>
    <property type="match status" value="1"/>
</dbReference>
<dbReference type="Gene3D" id="3.30.1150.10">
    <property type="match status" value="1"/>
</dbReference>
<reference evidence="8 9" key="1">
    <citation type="submission" date="2019-03" db="EMBL/GenBank/DDBJ databases">
        <title>Genomic Encyclopedia of Type Strains, Phase IV (KMG-IV): sequencing the most valuable type-strain genomes for metagenomic binning, comparative biology and taxonomic classification.</title>
        <authorList>
            <person name="Goeker M."/>
        </authorList>
    </citation>
    <scope>NUCLEOTIDE SEQUENCE [LARGE SCALE GENOMIC DNA]</scope>
    <source>
        <strain evidence="8 9">DSM 12121</strain>
    </source>
</reference>
<evidence type="ECO:0000313" key="9">
    <source>
        <dbReference type="Proteomes" id="UP000295129"/>
    </source>
</evidence>
<dbReference type="Gene3D" id="3.55.50.30">
    <property type="match status" value="1"/>
</dbReference>
<organism evidence="8 9">
    <name type="scientific">Azoarcus indigens</name>
    <dbReference type="NCBI Taxonomy" id="29545"/>
    <lineage>
        <taxon>Bacteria</taxon>
        <taxon>Pseudomonadati</taxon>
        <taxon>Pseudomonadota</taxon>
        <taxon>Betaproteobacteria</taxon>
        <taxon>Rhodocyclales</taxon>
        <taxon>Zoogloeaceae</taxon>
        <taxon>Azoarcus</taxon>
    </lineage>
</organism>
<keyword evidence="2" id="KW-0813">Transport</keyword>
<evidence type="ECO:0000256" key="5">
    <source>
        <dbReference type="ARBA" id="ARBA00023136"/>
    </source>
</evidence>
<evidence type="ECO:0000256" key="2">
    <source>
        <dbReference type="ARBA" id="ARBA00022448"/>
    </source>
</evidence>
<sequence length="218" mass="23127">MFALTGAVLAAAPDEVPHDAAGAIRFDIERQPLASALERYGALSGLPVFFDVALVEGRMATAVQGDYPAAAALQKLLEGTGIVAHPAGEGLRPAFVLQPAAPQAARQEAAPREAPQMRQVYRRFDGLVQTRIQEALCTSLIAAPGDFRAAVQFHIDKAGRVHQVRLLDSTGDSVRDAALLSALGELRLDWPPPGGMAQPVTLLIQPRRADRGDPCAGR</sequence>
<dbReference type="SMART" id="SM00965">
    <property type="entry name" value="STN"/>
    <property type="match status" value="1"/>
</dbReference>
<evidence type="ECO:0000313" key="8">
    <source>
        <dbReference type="EMBL" id="TDN55742.1"/>
    </source>
</evidence>
<dbReference type="SUPFAM" id="SSF74653">
    <property type="entry name" value="TolA/TonB C-terminal domain"/>
    <property type="match status" value="1"/>
</dbReference>
<keyword evidence="9" id="KW-1185">Reference proteome</keyword>
<evidence type="ECO:0000256" key="3">
    <source>
        <dbReference type="ARBA" id="ARBA00022692"/>
    </source>
</evidence>
<dbReference type="RefSeq" id="WP_162851668.1">
    <property type="nucleotide sequence ID" value="NZ_SNVV01000003.1"/>
</dbReference>